<dbReference type="NCBIfam" id="TIGR02555">
    <property type="entry name" value="OrgA_MxiK"/>
    <property type="match status" value="1"/>
</dbReference>
<protein>
    <submittedName>
        <fullName evidence="1">Type III secretion system protein</fullName>
    </submittedName>
</protein>
<dbReference type="AlphaFoldDB" id="A0A1B4G224"/>
<evidence type="ECO:0000313" key="2">
    <source>
        <dbReference type="Proteomes" id="UP000067711"/>
    </source>
</evidence>
<gene>
    <name evidence="1" type="ORF">WS71_22120</name>
</gene>
<evidence type="ECO:0000313" key="1">
    <source>
        <dbReference type="EMBL" id="AOJ09964.1"/>
    </source>
</evidence>
<reference evidence="1 2" key="1">
    <citation type="submission" date="2015-12" db="EMBL/GenBank/DDBJ databases">
        <title>Diversity of Burkholderia near neighbor genomes.</title>
        <authorList>
            <person name="Sahl J."/>
            <person name="Wagner D."/>
            <person name="Keim P."/>
        </authorList>
    </citation>
    <scope>NUCLEOTIDE SEQUENCE [LARGE SCALE GENOMIC DNA]</scope>
    <source>
        <strain evidence="1 2">BDU8</strain>
    </source>
</reference>
<dbReference type="RefSeq" id="WP_066484078.1">
    <property type="nucleotide sequence ID" value="NZ_CP013389.1"/>
</dbReference>
<sequence length="195" mass="21337">MNPHALMHVIYGPFVYAHPDHRTVDGVDLARVPAGIANQWMIDRYHLDTAIDFDLQDVPLARTCIDHWVRLPRIAFLIGVQRLRAALVEHGRYVHLDPSSQRFLCVPHAAVPKAECTGLPGDDAIIAAGAACIAAALRDAPRALRQRLPLLFPRPHAARLAAELDGARDNTCTVCPSTLFSFAVNHALLEPAPVS</sequence>
<accession>A0A1B4G224</accession>
<name>A0A1B4G224_9BURK</name>
<organism evidence="1 2">
    <name type="scientific">Burkholderia mayonis</name>
    <dbReference type="NCBI Taxonomy" id="1385591"/>
    <lineage>
        <taxon>Bacteria</taxon>
        <taxon>Pseudomonadati</taxon>
        <taxon>Pseudomonadota</taxon>
        <taxon>Betaproteobacteria</taxon>
        <taxon>Burkholderiales</taxon>
        <taxon>Burkholderiaceae</taxon>
        <taxon>Burkholderia</taxon>
        <taxon>pseudomallei group</taxon>
    </lineage>
</organism>
<dbReference type="EMBL" id="CP013389">
    <property type="protein sequence ID" value="AOJ09964.1"/>
    <property type="molecule type" value="Genomic_DNA"/>
</dbReference>
<dbReference type="Proteomes" id="UP000067711">
    <property type="component" value="Chromosome 1"/>
</dbReference>
<dbReference type="InterPro" id="IPR013388">
    <property type="entry name" value="T3SS_OrgA/MxiK"/>
</dbReference>
<proteinExistence type="predicted"/>
<dbReference type="Pfam" id="PF09482">
    <property type="entry name" value="OrgA_MxiK"/>
    <property type="match status" value="1"/>
</dbReference>